<evidence type="ECO:0000313" key="1">
    <source>
        <dbReference type="Proteomes" id="UP000694864"/>
    </source>
</evidence>
<evidence type="ECO:0000313" key="2">
    <source>
        <dbReference type="RefSeq" id="XP_019087854.1"/>
    </source>
</evidence>
<dbReference type="PANTHER" id="PTHR33675:SF1">
    <property type="entry name" value="HOLOCARBOXYLASE SYNTHETASE"/>
    <property type="match status" value="1"/>
</dbReference>
<name>A0ABM1QM66_CAMSA</name>
<gene>
    <name evidence="2" type="primary">LOC104727113</name>
</gene>
<dbReference type="GeneID" id="104727113"/>
<accession>A0ABM1QM66</accession>
<protein>
    <submittedName>
        <fullName evidence="2">Uncharacterized protein LOC104727113 isoform X2</fullName>
    </submittedName>
</protein>
<dbReference type="PANTHER" id="PTHR33675">
    <property type="entry name" value="NUCLEAR RECEPTOR FAMILY 2 GROUP C PROTEIN"/>
    <property type="match status" value="1"/>
</dbReference>
<dbReference type="PIRSF" id="PIRSF009193">
    <property type="entry name" value="UCP009193"/>
    <property type="match status" value="1"/>
</dbReference>
<proteinExistence type="predicted"/>
<dbReference type="Proteomes" id="UP000694864">
    <property type="component" value="Chromosome 11"/>
</dbReference>
<sequence>MVKKRKSEEATRLDEVDRTMYGAFRGAANSLSQLYTHAMNHQRVSFLAGERRGMNELEYEPEETSIPPIPVQEFHHYQQFAPPNVNTSVAHVPSSHIAQHYDCNQDKVLIPPNGLSSPVRRTLQEFNLCEAKSGNQNPNSTGEELSY</sequence>
<keyword evidence="1" id="KW-1185">Reference proteome</keyword>
<reference evidence="2" key="2">
    <citation type="submission" date="2025-08" db="UniProtKB">
        <authorList>
            <consortium name="RefSeq"/>
        </authorList>
    </citation>
    <scope>IDENTIFICATION</scope>
    <source>
        <tissue evidence="2">Leaf</tissue>
    </source>
</reference>
<reference evidence="1" key="1">
    <citation type="journal article" date="2014" name="Nat. Commun.">
        <title>The emerging biofuel crop Camelina sativa retains a highly undifferentiated hexaploid genome structure.</title>
        <authorList>
            <person name="Kagale S."/>
            <person name="Koh C."/>
            <person name="Nixon J."/>
            <person name="Bollina V."/>
            <person name="Clarke W.E."/>
            <person name="Tuteja R."/>
            <person name="Spillane C."/>
            <person name="Robinson S.J."/>
            <person name="Links M.G."/>
            <person name="Clarke C."/>
            <person name="Higgins E.E."/>
            <person name="Huebert T."/>
            <person name="Sharpe A.G."/>
            <person name="Parkin I.A."/>
        </authorList>
    </citation>
    <scope>NUCLEOTIDE SEQUENCE [LARGE SCALE GENOMIC DNA]</scope>
    <source>
        <strain evidence="1">cv. DH55</strain>
    </source>
</reference>
<organism evidence="1 2">
    <name type="scientific">Camelina sativa</name>
    <name type="common">False flax</name>
    <name type="synonym">Myagrum sativum</name>
    <dbReference type="NCBI Taxonomy" id="90675"/>
    <lineage>
        <taxon>Eukaryota</taxon>
        <taxon>Viridiplantae</taxon>
        <taxon>Streptophyta</taxon>
        <taxon>Embryophyta</taxon>
        <taxon>Tracheophyta</taxon>
        <taxon>Spermatophyta</taxon>
        <taxon>Magnoliopsida</taxon>
        <taxon>eudicotyledons</taxon>
        <taxon>Gunneridae</taxon>
        <taxon>Pentapetalae</taxon>
        <taxon>rosids</taxon>
        <taxon>malvids</taxon>
        <taxon>Brassicales</taxon>
        <taxon>Brassicaceae</taxon>
        <taxon>Camelineae</taxon>
        <taxon>Camelina</taxon>
    </lineage>
</organism>
<dbReference type="InterPro" id="IPR016549">
    <property type="entry name" value="UCP009193"/>
</dbReference>
<dbReference type="RefSeq" id="XP_019087854.1">
    <property type="nucleotide sequence ID" value="XM_019232309.1"/>
</dbReference>